<keyword evidence="3" id="KW-0012">Acyltransferase</keyword>
<feature type="region of interest" description="Disordered" evidence="1">
    <location>
        <begin position="105"/>
        <end position="162"/>
    </location>
</feature>
<dbReference type="GO" id="GO:0016746">
    <property type="term" value="F:acyltransferase activity"/>
    <property type="evidence" value="ECO:0007669"/>
    <property type="project" value="UniProtKB-KW"/>
</dbReference>
<proteinExistence type="predicted"/>
<dbReference type="SUPFAM" id="SSF55729">
    <property type="entry name" value="Acyl-CoA N-acyltransferases (Nat)"/>
    <property type="match status" value="1"/>
</dbReference>
<dbReference type="CDD" id="cd04301">
    <property type="entry name" value="NAT_SF"/>
    <property type="match status" value="1"/>
</dbReference>
<gene>
    <name evidence="3" type="ORF">ACEZDB_01390</name>
</gene>
<evidence type="ECO:0000313" key="3">
    <source>
        <dbReference type="EMBL" id="MFC1429314.1"/>
    </source>
</evidence>
<dbReference type="Pfam" id="PF13508">
    <property type="entry name" value="Acetyltransf_7"/>
    <property type="match status" value="1"/>
</dbReference>
<dbReference type="Gene3D" id="3.40.630.30">
    <property type="match status" value="1"/>
</dbReference>
<name>A0ABV6WUK6_9ACTN</name>
<reference evidence="3 4" key="1">
    <citation type="submission" date="2024-09" db="EMBL/GenBank/DDBJ databases">
        <authorList>
            <person name="Lee S.D."/>
        </authorList>
    </citation>
    <scope>NUCLEOTIDE SEQUENCE [LARGE SCALE GENOMIC DNA]</scope>
    <source>
        <strain evidence="3 4">N1-3</strain>
    </source>
</reference>
<dbReference type="Proteomes" id="UP001592530">
    <property type="component" value="Unassembled WGS sequence"/>
</dbReference>
<feature type="compositionally biased region" description="Gly residues" evidence="1">
    <location>
        <begin position="110"/>
        <end position="119"/>
    </location>
</feature>
<dbReference type="PROSITE" id="PS51186">
    <property type="entry name" value="GNAT"/>
    <property type="match status" value="1"/>
</dbReference>
<keyword evidence="3" id="KW-0808">Transferase</keyword>
<feature type="domain" description="N-acetyltransferase" evidence="2">
    <location>
        <begin position="169"/>
        <end position="306"/>
    </location>
</feature>
<dbReference type="InterPro" id="IPR016181">
    <property type="entry name" value="Acyl_CoA_acyltransferase"/>
</dbReference>
<evidence type="ECO:0000256" key="1">
    <source>
        <dbReference type="SAM" id="MobiDB-lite"/>
    </source>
</evidence>
<organism evidence="3 4">
    <name type="scientific">Streptacidiphilus alkalitolerans</name>
    <dbReference type="NCBI Taxonomy" id="3342712"/>
    <lineage>
        <taxon>Bacteria</taxon>
        <taxon>Bacillati</taxon>
        <taxon>Actinomycetota</taxon>
        <taxon>Actinomycetes</taxon>
        <taxon>Kitasatosporales</taxon>
        <taxon>Streptomycetaceae</taxon>
        <taxon>Streptacidiphilus</taxon>
    </lineage>
</organism>
<sequence>MDGRSGLELANDNAATHWLAMAGVLGWESRTADGYTAVRCEGDPGDSHRVVITRRPADAAALTRELLSLFRDWETGSLSLEDPYGVLDLSGHGCESALAMPVMVRPPDGPVGGPVGGPAGRPPDGPPRAPADGPSRGPARGLVDGSAENLVGGPSAAPPVAPVRSPAVSVEQALVEEDLALLERVVVQGFPMPGRMPLRRGRLFPAALDALDGRRAWLARRGGEAAGACVSWDDGTAVGLYWVAVLEPHRSHGVARALLEAALRAHPQRAATLTATLLGEPLYRKLGFVEQAVSTWWRYPATVTRS</sequence>
<protein>
    <submittedName>
        <fullName evidence="3">GNAT family N-acetyltransferase</fullName>
        <ecNumber evidence="3">2.3.-.-</ecNumber>
    </submittedName>
</protein>
<dbReference type="EC" id="2.3.-.-" evidence="3"/>
<comment type="caution">
    <text evidence="3">The sequence shown here is derived from an EMBL/GenBank/DDBJ whole genome shotgun (WGS) entry which is preliminary data.</text>
</comment>
<dbReference type="InterPro" id="IPR000182">
    <property type="entry name" value="GNAT_dom"/>
</dbReference>
<evidence type="ECO:0000313" key="4">
    <source>
        <dbReference type="Proteomes" id="UP001592530"/>
    </source>
</evidence>
<feature type="compositionally biased region" description="Low complexity" evidence="1">
    <location>
        <begin position="130"/>
        <end position="141"/>
    </location>
</feature>
<dbReference type="RefSeq" id="WP_380547806.1">
    <property type="nucleotide sequence ID" value="NZ_JBHEZY010000001.1"/>
</dbReference>
<evidence type="ECO:0000259" key="2">
    <source>
        <dbReference type="PROSITE" id="PS51186"/>
    </source>
</evidence>
<accession>A0ABV6WUK6</accession>
<feature type="compositionally biased region" description="Pro residues" evidence="1">
    <location>
        <begin position="120"/>
        <end position="129"/>
    </location>
</feature>
<dbReference type="EMBL" id="JBHEZY010000001">
    <property type="protein sequence ID" value="MFC1429314.1"/>
    <property type="molecule type" value="Genomic_DNA"/>
</dbReference>